<evidence type="ECO:0000256" key="2">
    <source>
        <dbReference type="ARBA" id="ARBA00022475"/>
    </source>
</evidence>
<sequence length="306" mass="33046">MQPAVLAVLVSVLAGLSVWGLASLVTPSAKSRRIKTYVERAGAASAAGEAAEGLTWRERLADIVVGTLNLRKWLELDTMREKLQRAGKRGTRAETMFLMARFSTAVSLAVIAAFYAFVLHVPDLPMPGPLGIVFFAGYVGLKVPETVLDRAAQARAASIKGAWPDALDLMLILVEAGKTVEFAFRRVVMDIGGRSQPLAEELTITLAELTFLPERRQAYENLGTRTGVSEVRSTCMAVIQAEEKGTSLGSTFRALAADGRAARMAAAEKKGASMATYMTVPVMVFFLPPLIILSVIPALIDFMKWN</sequence>
<keyword evidence="4 6" id="KW-1133">Transmembrane helix</keyword>
<feature type="transmembrane region" description="Helical" evidence="6">
    <location>
        <begin position="277"/>
        <end position="300"/>
    </location>
</feature>
<protein>
    <submittedName>
        <fullName evidence="8">Type II secretion system F family protein</fullName>
    </submittedName>
</protein>
<evidence type="ECO:0000259" key="7">
    <source>
        <dbReference type="Pfam" id="PF00482"/>
    </source>
</evidence>
<keyword evidence="5 6" id="KW-0472">Membrane</keyword>
<comment type="subcellular location">
    <subcellularLocation>
        <location evidence="1">Cell membrane</location>
        <topology evidence="1">Multi-pass membrane protein</topology>
    </subcellularLocation>
</comment>
<dbReference type="GO" id="GO:0005886">
    <property type="term" value="C:plasma membrane"/>
    <property type="evidence" value="ECO:0007669"/>
    <property type="project" value="UniProtKB-SubCell"/>
</dbReference>
<geneLocation type="plasmid" evidence="8 9">
    <name>unnamed3</name>
</geneLocation>
<dbReference type="PANTHER" id="PTHR35007">
    <property type="entry name" value="INTEGRAL MEMBRANE PROTEIN-RELATED"/>
    <property type="match status" value="1"/>
</dbReference>
<evidence type="ECO:0000313" key="9">
    <source>
        <dbReference type="Proteomes" id="UP000596427"/>
    </source>
</evidence>
<dbReference type="Pfam" id="PF00482">
    <property type="entry name" value="T2SSF"/>
    <property type="match status" value="1"/>
</dbReference>
<reference evidence="8 9" key="1">
    <citation type="submission" date="2020-10" db="EMBL/GenBank/DDBJ databases">
        <title>Degradation of 1,4-Dioxane by Xanthobacter sp. YN2, via a Novel Group-2 Soluble Di-Iron Monooxygenase.</title>
        <authorList>
            <person name="Ma F."/>
            <person name="Wang Y."/>
            <person name="Yang J."/>
            <person name="Guo H."/>
            <person name="Su D."/>
            <person name="Yu L."/>
        </authorList>
    </citation>
    <scope>NUCLEOTIDE SEQUENCE [LARGE SCALE GENOMIC DNA]</scope>
    <source>
        <strain evidence="8 9">YN2</strain>
        <plasmid evidence="8 9">unnamed3</plasmid>
    </source>
</reference>
<proteinExistence type="predicted"/>
<keyword evidence="2" id="KW-1003">Cell membrane</keyword>
<evidence type="ECO:0000313" key="8">
    <source>
        <dbReference type="EMBL" id="QRG10213.1"/>
    </source>
</evidence>
<dbReference type="InterPro" id="IPR018076">
    <property type="entry name" value="T2SS_GspF_dom"/>
</dbReference>
<feature type="transmembrane region" description="Helical" evidence="6">
    <location>
        <begin position="124"/>
        <end position="141"/>
    </location>
</feature>
<evidence type="ECO:0000256" key="3">
    <source>
        <dbReference type="ARBA" id="ARBA00022692"/>
    </source>
</evidence>
<evidence type="ECO:0000256" key="6">
    <source>
        <dbReference type="SAM" id="Phobius"/>
    </source>
</evidence>
<dbReference type="PANTHER" id="PTHR35007:SF2">
    <property type="entry name" value="PILUS ASSEMBLE PROTEIN"/>
    <property type="match status" value="1"/>
</dbReference>
<dbReference type="KEGG" id="xdi:EZH22_31060"/>
<keyword evidence="8" id="KW-0614">Plasmid</keyword>
<accession>A0A974PUS6</accession>
<organism evidence="8 9">
    <name type="scientific">Xanthobacter dioxanivorans</name>
    <dbReference type="NCBI Taxonomy" id="2528964"/>
    <lineage>
        <taxon>Bacteria</taxon>
        <taxon>Pseudomonadati</taxon>
        <taxon>Pseudomonadota</taxon>
        <taxon>Alphaproteobacteria</taxon>
        <taxon>Hyphomicrobiales</taxon>
        <taxon>Xanthobacteraceae</taxon>
        <taxon>Xanthobacter</taxon>
    </lineage>
</organism>
<keyword evidence="3 6" id="KW-0812">Transmembrane</keyword>
<evidence type="ECO:0000256" key="5">
    <source>
        <dbReference type="ARBA" id="ARBA00023136"/>
    </source>
</evidence>
<name>A0A974PUS6_9HYPH</name>
<dbReference type="Proteomes" id="UP000596427">
    <property type="component" value="Plasmid unnamed3"/>
</dbReference>
<gene>
    <name evidence="8" type="ORF">EZH22_31060</name>
</gene>
<feature type="transmembrane region" description="Helical" evidence="6">
    <location>
        <begin position="6"/>
        <end position="25"/>
    </location>
</feature>
<evidence type="ECO:0000256" key="4">
    <source>
        <dbReference type="ARBA" id="ARBA00022989"/>
    </source>
</evidence>
<feature type="transmembrane region" description="Helical" evidence="6">
    <location>
        <begin position="98"/>
        <end position="118"/>
    </location>
</feature>
<evidence type="ECO:0000256" key="1">
    <source>
        <dbReference type="ARBA" id="ARBA00004651"/>
    </source>
</evidence>
<keyword evidence="9" id="KW-1185">Reference proteome</keyword>
<dbReference type="AlphaFoldDB" id="A0A974PUS6"/>
<feature type="domain" description="Type II secretion system protein GspF" evidence="7">
    <location>
        <begin position="167"/>
        <end position="293"/>
    </location>
</feature>
<dbReference type="EMBL" id="CP063365">
    <property type="protein sequence ID" value="QRG10213.1"/>
    <property type="molecule type" value="Genomic_DNA"/>
</dbReference>